<evidence type="ECO:0000256" key="1">
    <source>
        <dbReference type="SAM" id="SignalP"/>
    </source>
</evidence>
<dbReference type="AlphaFoldDB" id="A0A6H2HDH1"/>
<evidence type="ECO:0008006" key="4">
    <source>
        <dbReference type="Google" id="ProtNLM"/>
    </source>
</evidence>
<evidence type="ECO:0000313" key="3">
    <source>
        <dbReference type="Proteomes" id="UP000502041"/>
    </source>
</evidence>
<dbReference type="KEGG" id="pvac:HC248_03271"/>
<name>A0A6H2HDH1_9BURK</name>
<dbReference type="RefSeq" id="WP_168923387.1">
    <property type="nucleotide sequence ID" value="NZ_CP051461.1"/>
</dbReference>
<dbReference type="Proteomes" id="UP000502041">
    <property type="component" value="Chromosome"/>
</dbReference>
<dbReference type="EMBL" id="CP051461">
    <property type="protein sequence ID" value="QJC57939.1"/>
    <property type="molecule type" value="Genomic_DNA"/>
</dbReference>
<sequence>MQKLLSSLVIAAFATASMGAFAAAHGGAMSDKEKAEMAEKCAKMDPAKADAKMKAECKKMMEMKK</sequence>
<keyword evidence="3" id="KW-1185">Reference proteome</keyword>
<keyword evidence="1" id="KW-0732">Signal</keyword>
<protein>
    <recommendedName>
        <fullName evidence="4">Phosphate starvation-inducible protein PsiF</fullName>
    </recommendedName>
</protein>
<organism evidence="2 3">
    <name type="scientific">Polaromonas vacuolata</name>
    <dbReference type="NCBI Taxonomy" id="37448"/>
    <lineage>
        <taxon>Bacteria</taxon>
        <taxon>Pseudomonadati</taxon>
        <taxon>Pseudomonadota</taxon>
        <taxon>Betaproteobacteria</taxon>
        <taxon>Burkholderiales</taxon>
        <taxon>Comamonadaceae</taxon>
        <taxon>Polaromonas</taxon>
    </lineage>
</organism>
<gene>
    <name evidence="2" type="ORF">HC248_03271</name>
</gene>
<proteinExistence type="predicted"/>
<accession>A0A6H2HDH1</accession>
<feature type="signal peptide" evidence="1">
    <location>
        <begin position="1"/>
        <end position="22"/>
    </location>
</feature>
<evidence type="ECO:0000313" key="2">
    <source>
        <dbReference type="EMBL" id="QJC57939.1"/>
    </source>
</evidence>
<feature type="chain" id="PRO_5026111769" description="Phosphate starvation-inducible protein PsiF" evidence="1">
    <location>
        <begin position="23"/>
        <end position="65"/>
    </location>
</feature>
<reference evidence="2 3" key="1">
    <citation type="submission" date="2020-04" db="EMBL/GenBank/DDBJ databases">
        <title>Complete genome of a Psychrophilic, Marine, Gas Vacuolate Bacterium Polaromonas vacuolata KCTC 22033T.</title>
        <authorList>
            <person name="Hwang K."/>
            <person name="Kim K.M."/>
        </authorList>
    </citation>
    <scope>NUCLEOTIDE SEQUENCE [LARGE SCALE GENOMIC DNA]</scope>
    <source>
        <strain evidence="2 3">KCTC 22033</strain>
    </source>
</reference>